<keyword evidence="7" id="KW-1185">Reference proteome</keyword>
<dbReference type="InterPro" id="IPR051317">
    <property type="entry name" value="Gfo/Idh/MocA_oxidoreduct"/>
</dbReference>
<evidence type="ECO:0000256" key="3">
    <source>
        <dbReference type="ARBA" id="ARBA00023027"/>
    </source>
</evidence>
<evidence type="ECO:0000256" key="1">
    <source>
        <dbReference type="ARBA" id="ARBA00010928"/>
    </source>
</evidence>
<dbReference type="PANTHER" id="PTHR43708">
    <property type="entry name" value="CONSERVED EXPRESSED OXIDOREDUCTASE (EUROFUNG)"/>
    <property type="match status" value="1"/>
</dbReference>
<dbReference type="Proteomes" id="UP001157069">
    <property type="component" value="Unassembled WGS sequence"/>
</dbReference>
<feature type="domain" description="Gfo/Idh/MocA-like oxidoreductase N-terminal" evidence="4">
    <location>
        <begin position="29"/>
        <end position="145"/>
    </location>
</feature>
<keyword evidence="3" id="KW-0520">NAD</keyword>
<evidence type="ECO:0000256" key="2">
    <source>
        <dbReference type="ARBA" id="ARBA00023002"/>
    </source>
</evidence>
<proteinExistence type="inferred from homology"/>
<dbReference type="InterPro" id="IPR036291">
    <property type="entry name" value="NAD(P)-bd_dom_sf"/>
</dbReference>
<feature type="domain" description="GFO/IDH/MocA-like oxidoreductase" evidence="5">
    <location>
        <begin position="155"/>
        <end position="276"/>
    </location>
</feature>
<dbReference type="InterPro" id="IPR000683">
    <property type="entry name" value="Gfo/Idh/MocA-like_OxRdtase_N"/>
</dbReference>
<keyword evidence="2" id="KW-0560">Oxidoreductase</keyword>
<protein>
    <submittedName>
        <fullName evidence="6">Oxidoreductase</fullName>
    </submittedName>
</protein>
<dbReference type="RefSeq" id="WP_284299971.1">
    <property type="nucleotide sequence ID" value="NZ_BSVA01000001.1"/>
</dbReference>
<dbReference type="EMBL" id="BSVA01000001">
    <property type="protein sequence ID" value="GMA91553.1"/>
    <property type="molecule type" value="Genomic_DNA"/>
</dbReference>
<evidence type="ECO:0000259" key="5">
    <source>
        <dbReference type="Pfam" id="PF22725"/>
    </source>
</evidence>
<dbReference type="SUPFAM" id="SSF51735">
    <property type="entry name" value="NAD(P)-binding Rossmann-fold domains"/>
    <property type="match status" value="1"/>
</dbReference>
<dbReference type="Pfam" id="PF01408">
    <property type="entry name" value="GFO_IDH_MocA"/>
    <property type="match status" value="1"/>
</dbReference>
<dbReference type="PANTHER" id="PTHR43708:SF5">
    <property type="entry name" value="CONSERVED EXPRESSED OXIDOREDUCTASE (EUROFUNG)-RELATED"/>
    <property type="match status" value="1"/>
</dbReference>
<evidence type="ECO:0000259" key="4">
    <source>
        <dbReference type="Pfam" id="PF01408"/>
    </source>
</evidence>
<comment type="caution">
    <text evidence="6">The sequence shown here is derived from an EMBL/GenBank/DDBJ whole genome shotgun (WGS) entry which is preliminary data.</text>
</comment>
<gene>
    <name evidence="6" type="ORF">GCM10025869_20820</name>
</gene>
<dbReference type="SUPFAM" id="SSF55347">
    <property type="entry name" value="Glyceraldehyde-3-phosphate dehydrogenase-like, C-terminal domain"/>
    <property type="match status" value="1"/>
</dbReference>
<sequence length="373" mass="40678">MSDSPPFDPPEFHPAEAYRPALPEHPRPIVLVGAGGIVRDAHLPAYRKADFPVWGIADIDIARARTLADEYGIDRVFGSAAEAIAAAPAEVVYDVALMPEHFPATLEQLPDGAAVLVQKPLGQTLADGIALRELCARKGLMAAVNTQLRFAPYVAAARQLIADGVIGELYDLEIRVQTDTPWHMFPSVFGLPRLEINMHSVHYIDLVRSFLGDPSSVSAVTVRHPEKPEIANTRSTILMRYRDRPIRVTISVNHDHAFGSGYDESFIKWEGTRGAIRAQMGLLLDYPTGGPDKLELALLAERERGWVPVPFEGSWFPDAFIGSMGAVQRFVEGSVPSLPTSVDDVLHTMAAVEAAYESEAREGVPIDITGETA</sequence>
<name>A0ABQ6JTR1_9MICO</name>
<dbReference type="InterPro" id="IPR055170">
    <property type="entry name" value="GFO_IDH_MocA-like_dom"/>
</dbReference>
<dbReference type="Gene3D" id="3.30.360.10">
    <property type="entry name" value="Dihydrodipicolinate Reductase, domain 2"/>
    <property type="match status" value="1"/>
</dbReference>
<evidence type="ECO:0000313" key="6">
    <source>
        <dbReference type="EMBL" id="GMA91553.1"/>
    </source>
</evidence>
<reference evidence="7" key="1">
    <citation type="journal article" date="2019" name="Int. J. Syst. Evol. Microbiol.">
        <title>The Global Catalogue of Microorganisms (GCM) 10K type strain sequencing project: providing services to taxonomists for standard genome sequencing and annotation.</title>
        <authorList>
            <consortium name="The Broad Institute Genomics Platform"/>
            <consortium name="The Broad Institute Genome Sequencing Center for Infectious Disease"/>
            <person name="Wu L."/>
            <person name="Ma J."/>
        </authorList>
    </citation>
    <scope>NUCLEOTIDE SEQUENCE [LARGE SCALE GENOMIC DNA]</scope>
    <source>
        <strain evidence="7">NBRC 108755</strain>
    </source>
</reference>
<evidence type="ECO:0000313" key="7">
    <source>
        <dbReference type="Proteomes" id="UP001157069"/>
    </source>
</evidence>
<dbReference type="Pfam" id="PF22725">
    <property type="entry name" value="GFO_IDH_MocA_C3"/>
    <property type="match status" value="1"/>
</dbReference>
<accession>A0ABQ6JTR1</accession>
<dbReference type="Gene3D" id="3.40.50.720">
    <property type="entry name" value="NAD(P)-binding Rossmann-like Domain"/>
    <property type="match status" value="1"/>
</dbReference>
<comment type="similarity">
    <text evidence="1">Belongs to the Gfo/Idh/MocA family.</text>
</comment>
<organism evidence="6 7">
    <name type="scientific">Homoserinibacter gongjuensis</name>
    <dbReference type="NCBI Taxonomy" id="1162968"/>
    <lineage>
        <taxon>Bacteria</taxon>
        <taxon>Bacillati</taxon>
        <taxon>Actinomycetota</taxon>
        <taxon>Actinomycetes</taxon>
        <taxon>Micrococcales</taxon>
        <taxon>Microbacteriaceae</taxon>
        <taxon>Homoserinibacter</taxon>
    </lineage>
</organism>